<protein>
    <submittedName>
        <fullName evidence="2">Anti-sigma-factor antagonist</fullName>
    </submittedName>
</protein>
<dbReference type="PANTHER" id="PTHR33495:SF2">
    <property type="entry name" value="ANTI-SIGMA FACTOR ANTAGONIST TM_1081-RELATED"/>
    <property type="match status" value="1"/>
</dbReference>
<dbReference type="PANTHER" id="PTHR33495">
    <property type="entry name" value="ANTI-SIGMA FACTOR ANTAGONIST TM_1081-RELATED-RELATED"/>
    <property type="match status" value="1"/>
</dbReference>
<dbReference type="SUPFAM" id="SSF52091">
    <property type="entry name" value="SpoIIaa-like"/>
    <property type="match status" value="1"/>
</dbReference>
<dbReference type="Gene3D" id="3.30.750.24">
    <property type="entry name" value="STAS domain"/>
    <property type="match status" value="1"/>
</dbReference>
<evidence type="ECO:0000313" key="2">
    <source>
        <dbReference type="EMBL" id="EWG11549.1"/>
    </source>
</evidence>
<dbReference type="PROSITE" id="PS50801">
    <property type="entry name" value="STAS"/>
    <property type="match status" value="1"/>
</dbReference>
<proteinExistence type="predicted"/>
<dbReference type="AlphaFoldDB" id="W7LHH5"/>
<dbReference type="RefSeq" id="WP_035329235.1">
    <property type="nucleotide sequence ID" value="NZ_APVL01000005.1"/>
</dbReference>
<feature type="domain" description="STAS" evidence="1">
    <location>
        <begin position="2"/>
        <end position="105"/>
    </location>
</feature>
<dbReference type="eggNOG" id="COG1366">
    <property type="taxonomic scope" value="Bacteria"/>
</dbReference>
<dbReference type="Proteomes" id="UP000019270">
    <property type="component" value="Unassembled WGS sequence"/>
</dbReference>
<organism evidence="2 3">
    <name type="scientific">Cytobacillus firmus DS1</name>
    <dbReference type="NCBI Taxonomy" id="1307436"/>
    <lineage>
        <taxon>Bacteria</taxon>
        <taxon>Bacillati</taxon>
        <taxon>Bacillota</taxon>
        <taxon>Bacilli</taxon>
        <taxon>Bacillales</taxon>
        <taxon>Bacillaceae</taxon>
        <taxon>Cytobacillus</taxon>
    </lineage>
</organism>
<accession>W7LHH5</accession>
<reference evidence="2 3" key="2">
    <citation type="journal article" date="2016" name="Sci. Rep.">
        <title>A novel serine protease, Sep1, from Bacillus firmus DS-1 has nematicidal activity and degrades multiple intestinal-associated nematode proteins.</title>
        <authorList>
            <person name="Geng C."/>
            <person name="Nie X."/>
            <person name="Tang Z."/>
            <person name="Zhang Y."/>
            <person name="Lin J."/>
            <person name="Sun M."/>
            <person name="Peng D."/>
        </authorList>
    </citation>
    <scope>NUCLEOTIDE SEQUENCE [LARGE SCALE GENOMIC DNA]</scope>
    <source>
        <strain evidence="2 3">DS1</strain>
    </source>
</reference>
<evidence type="ECO:0000259" key="1">
    <source>
        <dbReference type="PROSITE" id="PS50801"/>
    </source>
</evidence>
<gene>
    <name evidence="2" type="ORF">PBF_08353</name>
</gene>
<name>W7LHH5_CYTFI</name>
<sequence>MFSYQIESSDHQASIMLYGDLDIEVSEIVEKEIKPILTKFERVTIHLGEVPFVDSTGIGVLINLIDTLRKNNEHSQITIIEVQPLVQEVFDMIQLREILGEEVLI</sequence>
<dbReference type="InterPro" id="IPR002645">
    <property type="entry name" value="STAS_dom"/>
</dbReference>
<dbReference type="EMBL" id="APVL01000005">
    <property type="protein sequence ID" value="EWG11549.1"/>
    <property type="molecule type" value="Genomic_DNA"/>
</dbReference>
<dbReference type="GO" id="GO:0043856">
    <property type="term" value="F:anti-sigma factor antagonist activity"/>
    <property type="evidence" value="ECO:0007669"/>
    <property type="project" value="TreeGrafter"/>
</dbReference>
<reference evidence="3" key="1">
    <citation type="submission" date="2013-03" db="EMBL/GenBank/DDBJ databases">
        <title>Draft genome sequence of Bacillus firmus DS1.</title>
        <authorList>
            <person name="Peng D."/>
            <person name="Zhu L."/>
            <person name="Sun M."/>
        </authorList>
    </citation>
    <scope>NUCLEOTIDE SEQUENCE [LARGE SCALE GENOMIC DNA]</scope>
    <source>
        <strain evidence="3">DS1</strain>
    </source>
</reference>
<comment type="caution">
    <text evidence="2">The sequence shown here is derived from an EMBL/GenBank/DDBJ whole genome shotgun (WGS) entry which is preliminary data.</text>
</comment>
<dbReference type="InterPro" id="IPR036513">
    <property type="entry name" value="STAS_dom_sf"/>
</dbReference>
<dbReference type="CDD" id="cd07043">
    <property type="entry name" value="STAS_anti-anti-sigma_factors"/>
    <property type="match status" value="1"/>
</dbReference>
<evidence type="ECO:0000313" key="3">
    <source>
        <dbReference type="Proteomes" id="UP000019270"/>
    </source>
</evidence>
<dbReference type="OrthoDB" id="2468251at2"/>
<dbReference type="Pfam" id="PF01740">
    <property type="entry name" value="STAS"/>
    <property type="match status" value="1"/>
</dbReference>
<dbReference type="PATRIC" id="fig|1307436.3.peg.1776"/>